<comment type="caution">
    <text evidence="2">The sequence shown here is derived from an EMBL/GenBank/DDBJ whole genome shotgun (WGS) entry which is preliminary data.</text>
</comment>
<evidence type="ECO:0000313" key="3">
    <source>
        <dbReference type="Proteomes" id="UP001498935"/>
    </source>
</evidence>
<organism evidence="2 3">
    <name type="scientific">Brevibacterium ammoniilyticum</name>
    <dbReference type="NCBI Taxonomy" id="1046555"/>
    <lineage>
        <taxon>Bacteria</taxon>
        <taxon>Bacillati</taxon>
        <taxon>Actinomycetota</taxon>
        <taxon>Actinomycetes</taxon>
        <taxon>Micrococcales</taxon>
        <taxon>Brevibacteriaceae</taxon>
        <taxon>Brevibacterium</taxon>
    </lineage>
</organism>
<dbReference type="SUPFAM" id="SSF55729">
    <property type="entry name" value="Acyl-CoA N-acyltransferases (Nat)"/>
    <property type="match status" value="1"/>
</dbReference>
<dbReference type="Pfam" id="PF13302">
    <property type="entry name" value="Acetyltransf_3"/>
    <property type="match status" value="1"/>
</dbReference>
<keyword evidence="3" id="KW-1185">Reference proteome</keyword>
<proteinExistence type="predicted"/>
<dbReference type="Proteomes" id="UP001498935">
    <property type="component" value="Unassembled WGS sequence"/>
</dbReference>
<sequence>MSIVLEPIDHRGVDRDPLIEFFSSNAFPFHGHATARSAEEAADFVDSAGFVGDDGAALWAMDSELGRVGLVRFGDLGDPTPMIDLRLAERFRGRGLGVPTLQAATDHVFTTTSATRFEGQTREDNAAMRTVFDRAGWSKEAHHRRAWPTPDGTLLDAVGYAILREEWETGVTVPVRWDD</sequence>
<evidence type="ECO:0000259" key="1">
    <source>
        <dbReference type="PROSITE" id="PS51186"/>
    </source>
</evidence>
<reference evidence="2 3" key="1">
    <citation type="submission" date="2024-02" db="EMBL/GenBank/DDBJ databases">
        <title>Characterization of antibiotic resistant novel bacterial strains and their environmental applications.</title>
        <authorList>
            <person name="Manzoor S."/>
            <person name="Abbas S."/>
            <person name="Arshad M."/>
            <person name="Li W.J."/>
            <person name="Ahmed I."/>
        </authorList>
    </citation>
    <scope>NUCLEOTIDE SEQUENCE [LARGE SCALE GENOMIC DNA]</scope>
    <source>
        <strain evidence="2 3">KACC 15558</strain>
    </source>
</reference>
<protein>
    <recommendedName>
        <fullName evidence="1">N-acetyltransferase domain-containing protein</fullName>
    </recommendedName>
</protein>
<dbReference type="InterPro" id="IPR000182">
    <property type="entry name" value="GNAT_dom"/>
</dbReference>
<dbReference type="RefSeq" id="WP_342036947.1">
    <property type="nucleotide sequence ID" value="NZ_BAABBK010000001.1"/>
</dbReference>
<dbReference type="InterPro" id="IPR051531">
    <property type="entry name" value="N-acetyltransferase"/>
</dbReference>
<dbReference type="EMBL" id="BAABNP010000001">
    <property type="protein sequence ID" value="GAA5339274.1"/>
    <property type="molecule type" value="Genomic_DNA"/>
</dbReference>
<dbReference type="Gene3D" id="3.40.630.30">
    <property type="match status" value="1"/>
</dbReference>
<dbReference type="InterPro" id="IPR016181">
    <property type="entry name" value="Acyl_CoA_acyltransferase"/>
</dbReference>
<evidence type="ECO:0000313" key="2">
    <source>
        <dbReference type="EMBL" id="GAA5339274.1"/>
    </source>
</evidence>
<dbReference type="PROSITE" id="PS51186">
    <property type="entry name" value="GNAT"/>
    <property type="match status" value="1"/>
</dbReference>
<gene>
    <name evidence="2" type="ORF">KACC15558_03140</name>
</gene>
<name>A0ABP9TZ60_9MICO</name>
<dbReference type="PANTHER" id="PTHR43792:SF16">
    <property type="entry name" value="N-ACETYLTRANSFERASE DOMAIN-CONTAINING PROTEIN"/>
    <property type="match status" value="1"/>
</dbReference>
<feature type="domain" description="N-acetyltransferase" evidence="1">
    <location>
        <begin position="3"/>
        <end position="165"/>
    </location>
</feature>
<dbReference type="PANTHER" id="PTHR43792">
    <property type="entry name" value="GNAT FAMILY, PUTATIVE (AFU_ORTHOLOGUE AFUA_3G00765)-RELATED-RELATED"/>
    <property type="match status" value="1"/>
</dbReference>
<accession>A0ABP9TZ60</accession>